<dbReference type="KEGG" id="hoh:Hoch_5109"/>
<organism evidence="1 2">
    <name type="scientific">Haliangium ochraceum (strain DSM 14365 / JCM 11303 / SMP-2)</name>
    <dbReference type="NCBI Taxonomy" id="502025"/>
    <lineage>
        <taxon>Bacteria</taxon>
        <taxon>Pseudomonadati</taxon>
        <taxon>Myxococcota</taxon>
        <taxon>Polyangia</taxon>
        <taxon>Haliangiales</taxon>
        <taxon>Kofleriaceae</taxon>
        <taxon>Haliangium</taxon>
    </lineage>
</organism>
<reference evidence="1 2" key="1">
    <citation type="journal article" date="2010" name="Stand. Genomic Sci.">
        <title>Complete genome sequence of Haliangium ochraceum type strain (SMP-2).</title>
        <authorList>
            <consortium name="US DOE Joint Genome Institute (JGI-PGF)"/>
            <person name="Ivanova N."/>
            <person name="Daum C."/>
            <person name="Lang E."/>
            <person name="Abt B."/>
            <person name="Kopitz M."/>
            <person name="Saunders E."/>
            <person name="Lapidus A."/>
            <person name="Lucas S."/>
            <person name="Glavina Del Rio T."/>
            <person name="Nolan M."/>
            <person name="Tice H."/>
            <person name="Copeland A."/>
            <person name="Cheng J.F."/>
            <person name="Chen F."/>
            <person name="Bruce D."/>
            <person name="Goodwin L."/>
            <person name="Pitluck S."/>
            <person name="Mavromatis K."/>
            <person name="Pati A."/>
            <person name="Mikhailova N."/>
            <person name="Chen A."/>
            <person name="Palaniappan K."/>
            <person name="Land M."/>
            <person name="Hauser L."/>
            <person name="Chang Y.J."/>
            <person name="Jeffries C.D."/>
            <person name="Detter J.C."/>
            <person name="Brettin T."/>
            <person name="Rohde M."/>
            <person name="Goker M."/>
            <person name="Bristow J."/>
            <person name="Markowitz V."/>
            <person name="Eisen J.A."/>
            <person name="Hugenholtz P."/>
            <person name="Kyrpides N.C."/>
            <person name="Klenk H.P."/>
        </authorList>
    </citation>
    <scope>NUCLEOTIDE SEQUENCE [LARGE SCALE GENOMIC DNA]</scope>
    <source>
        <strain evidence="2">DSM 14365 / CIP 107738 / JCM 11303 / AJ 13395 / SMP-2</strain>
    </source>
</reference>
<evidence type="ECO:0000313" key="1">
    <source>
        <dbReference type="EMBL" id="ACY17597.1"/>
    </source>
</evidence>
<keyword evidence="2" id="KW-1185">Reference proteome</keyword>
<sequence>MRISWLSPDDVGAARNALSARHDTWGAHFRDDFTPGPAPAAIDEGRWPQVAEHVARAERVVEVLHEQGFDAAMERFGASEHAIELATVTAAAAAVERATFDMVRELLRCEIDECIAYGGFLDLLCSLGTERQEHTLATYEHFCEAFASLPSRQPMWAERVATVRDGLAALYVVCGRFQEAHELFSQRHEQERTLLVALGASRAYLAAGEVGRAMLWLGKGAERADEIGRGAMAQRLRDKAEALRARQS</sequence>
<dbReference type="AlphaFoldDB" id="D0LWE7"/>
<evidence type="ECO:0008006" key="3">
    <source>
        <dbReference type="Google" id="ProtNLM"/>
    </source>
</evidence>
<dbReference type="HOGENOM" id="CLU_1118948_0_0_7"/>
<accession>D0LWE7</accession>
<evidence type="ECO:0000313" key="2">
    <source>
        <dbReference type="Proteomes" id="UP000001880"/>
    </source>
</evidence>
<dbReference type="RefSeq" id="WP_012830189.1">
    <property type="nucleotide sequence ID" value="NC_013440.1"/>
</dbReference>
<proteinExistence type="predicted"/>
<dbReference type="EMBL" id="CP001804">
    <property type="protein sequence ID" value="ACY17597.1"/>
    <property type="molecule type" value="Genomic_DNA"/>
</dbReference>
<name>D0LWE7_HALO1</name>
<protein>
    <recommendedName>
        <fullName evidence="3">Tetratricopeptide repeat protein</fullName>
    </recommendedName>
</protein>
<gene>
    <name evidence="1" type="ordered locus">Hoch_5109</name>
</gene>
<dbReference type="Proteomes" id="UP000001880">
    <property type="component" value="Chromosome"/>
</dbReference>